<dbReference type="AlphaFoldDB" id="A0A2N9HX20"/>
<feature type="region of interest" description="Disordered" evidence="1">
    <location>
        <begin position="62"/>
        <end position="84"/>
    </location>
</feature>
<evidence type="ECO:0000256" key="1">
    <source>
        <dbReference type="SAM" id="MobiDB-lite"/>
    </source>
</evidence>
<accession>A0A2N9HX20</accession>
<feature type="compositionally biased region" description="Basic and acidic residues" evidence="1">
    <location>
        <begin position="69"/>
        <end position="84"/>
    </location>
</feature>
<reference evidence="2" key="1">
    <citation type="submission" date="2018-02" db="EMBL/GenBank/DDBJ databases">
        <authorList>
            <person name="Cohen D.B."/>
            <person name="Kent A.D."/>
        </authorList>
    </citation>
    <scope>NUCLEOTIDE SEQUENCE</scope>
</reference>
<protein>
    <submittedName>
        <fullName evidence="2">Uncharacterized protein</fullName>
    </submittedName>
</protein>
<evidence type="ECO:0000313" key="2">
    <source>
        <dbReference type="EMBL" id="SPD16280.1"/>
    </source>
</evidence>
<sequence length="153" mass="17439">MDTFTSFYKSHGPTTQRWSYDSLKNFSQISPVVQTHLKKIRSTWSSISRWIGSDQTTIIGHLSHRRSKPSAESKQDLSHRRSVRTDPVRGFCCAPFFRPDLSTPPLQTHAVKDATPLMVKTHGSKDPVRFGDSERERFVGFKNSSGEIRGFLK</sequence>
<proteinExistence type="predicted"/>
<dbReference type="EMBL" id="OIVN01004246">
    <property type="protein sequence ID" value="SPD16280.1"/>
    <property type="molecule type" value="Genomic_DNA"/>
</dbReference>
<organism evidence="2">
    <name type="scientific">Fagus sylvatica</name>
    <name type="common">Beechnut</name>
    <dbReference type="NCBI Taxonomy" id="28930"/>
    <lineage>
        <taxon>Eukaryota</taxon>
        <taxon>Viridiplantae</taxon>
        <taxon>Streptophyta</taxon>
        <taxon>Embryophyta</taxon>
        <taxon>Tracheophyta</taxon>
        <taxon>Spermatophyta</taxon>
        <taxon>Magnoliopsida</taxon>
        <taxon>eudicotyledons</taxon>
        <taxon>Gunneridae</taxon>
        <taxon>Pentapetalae</taxon>
        <taxon>rosids</taxon>
        <taxon>fabids</taxon>
        <taxon>Fagales</taxon>
        <taxon>Fagaceae</taxon>
        <taxon>Fagus</taxon>
    </lineage>
</organism>
<gene>
    <name evidence="2" type="ORF">FSB_LOCUS44162</name>
</gene>
<name>A0A2N9HX20_FAGSY</name>